<accession>A0A832C8U6</accession>
<dbReference type="EMBL" id="DTCK01000039">
    <property type="protein sequence ID" value="HGQ36246.1"/>
    <property type="molecule type" value="Genomic_DNA"/>
</dbReference>
<evidence type="ECO:0000313" key="1">
    <source>
        <dbReference type="EMBL" id="HGQ36246.1"/>
    </source>
</evidence>
<gene>
    <name evidence="1" type="ORF">ENU41_06185</name>
</gene>
<reference evidence="1" key="1">
    <citation type="journal article" date="2020" name="mSystems">
        <title>Genome- and Community-Level Interaction Insights into Carbon Utilization and Element Cycling Functions of Hydrothermarchaeota in Hydrothermal Sediment.</title>
        <authorList>
            <person name="Zhou Z."/>
            <person name="Liu Y."/>
            <person name="Xu W."/>
            <person name="Pan J."/>
            <person name="Luo Z.H."/>
            <person name="Li M."/>
        </authorList>
    </citation>
    <scope>NUCLEOTIDE SEQUENCE</scope>
    <source>
        <strain evidence="1">SpSt-667</strain>
    </source>
</reference>
<name>A0A832C8U6_9CREN</name>
<proteinExistence type="predicted"/>
<comment type="caution">
    <text evidence="1">The sequence shown here is derived from an EMBL/GenBank/DDBJ whole genome shotgun (WGS) entry which is preliminary data.</text>
</comment>
<organism evidence="1">
    <name type="scientific">Ignisphaera aggregans</name>
    <dbReference type="NCBI Taxonomy" id="334771"/>
    <lineage>
        <taxon>Archaea</taxon>
        <taxon>Thermoproteota</taxon>
        <taxon>Thermoprotei</taxon>
        <taxon>Desulfurococcales</taxon>
        <taxon>Desulfurococcaceae</taxon>
        <taxon>Ignisphaera</taxon>
    </lineage>
</organism>
<sequence length="65" mass="6682">MIFLIIITLAVLCAIAAPASIAVETAKGFFTFGYLPKGATIVLLGALAGYAGAGELNNTTLYNFV</sequence>
<dbReference type="AlphaFoldDB" id="A0A832C8U6"/>
<protein>
    <submittedName>
        <fullName evidence="1">Uncharacterized protein</fullName>
    </submittedName>
</protein>